<accession>X1QJT3</accession>
<protein>
    <submittedName>
        <fullName evidence="2">Uncharacterized protein</fullName>
    </submittedName>
</protein>
<evidence type="ECO:0000313" key="2">
    <source>
        <dbReference type="EMBL" id="GAI51280.1"/>
    </source>
</evidence>
<feature type="transmembrane region" description="Helical" evidence="1">
    <location>
        <begin position="113"/>
        <end position="133"/>
    </location>
</feature>
<sequence length="159" mass="17076">MVTGDENRDIYLEHRKNESGIRVRGHFIPFMKEGQELDVIVCVRKGWNPLEERGVIVPGSQTGKCDTCGQDIWLAPSTQELKKKYPSVPTRCVECVVCKETTGRRKMIKPKGAGTLLGIILASVCGWVAIVGLVIKPSILVGSALSVAGGAALGVVAAF</sequence>
<feature type="non-terminal residue" evidence="2">
    <location>
        <position position="159"/>
    </location>
</feature>
<feature type="transmembrane region" description="Helical" evidence="1">
    <location>
        <begin position="139"/>
        <end position="158"/>
    </location>
</feature>
<dbReference type="EMBL" id="BARV01034858">
    <property type="protein sequence ID" value="GAI51280.1"/>
    <property type="molecule type" value="Genomic_DNA"/>
</dbReference>
<keyword evidence="1" id="KW-1133">Transmembrane helix</keyword>
<comment type="caution">
    <text evidence="2">The sequence shown here is derived from an EMBL/GenBank/DDBJ whole genome shotgun (WGS) entry which is preliminary data.</text>
</comment>
<keyword evidence="1" id="KW-0812">Transmembrane</keyword>
<gene>
    <name evidence="2" type="ORF">S06H3_54491</name>
</gene>
<organism evidence="2">
    <name type="scientific">marine sediment metagenome</name>
    <dbReference type="NCBI Taxonomy" id="412755"/>
    <lineage>
        <taxon>unclassified sequences</taxon>
        <taxon>metagenomes</taxon>
        <taxon>ecological metagenomes</taxon>
    </lineage>
</organism>
<name>X1QJT3_9ZZZZ</name>
<reference evidence="2" key="1">
    <citation type="journal article" date="2014" name="Front. Microbiol.">
        <title>High frequency of phylogenetically diverse reductive dehalogenase-homologous genes in deep subseafloor sedimentary metagenomes.</title>
        <authorList>
            <person name="Kawai M."/>
            <person name="Futagami T."/>
            <person name="Toyoda A."/>
            <person name="Takaki Y."/>
            <person name="Nishi S."/>
            <person name="Hori S."/>
            <person name="Arai W."/>
            <person name="Tsubouchi T."/>
            <person name="Morono Y."/>
            <person name="Uchiyama I."/>
            <person name="Ito T."/>
            <person name="Fujiyama A."/>
            <person name="Inagaki F."/>
            <person name="Takami H."/>
        </authorList>
    </citation>
    <scope>NUCLEOTIDE SEQUENCE</scope>
    <source>
        <strain evidence="2">Expedition CK06-06</strain>
    </source>
</reference>
<proteinExistence type="predicted"/>
<evidence type="ECO:0000256" key="1">
    <source>
        <dbReference type="SAM" id="Phobius"/>
    </source>
</evidence>
<keyword evidence="1" id="KW-0472">Membrane</keyword>
<dbReference type="AlphaFoldDB" id="X1QJT3"/>